<evidence type="ECO:0000256" key="5">
    <source>
        <dbReference type="ARBA" id="ARBA00023002"/>
    </source>
</evidence>
<evidence type="ECO:0000256" key="6">
    <source>
        <dbReference type="ARBA" id="ARBA00023027"/>
    </source>
</evidence>
<sequence length="617" mass="68867">MSNTKRIVILGAGYGGVHAAKLLNKRFKKNEQIEITLIDRNTFHTLLTELHEVAGSRVEPDSVQIDLKKIFNATKVNLVTDNITKIDFKAQKLFSDSAEYSYDYLILGTGSEPAFFGVPGCRENAFTLWSFEDAMKIREHIETVFRKARVEKNLQKRREMLTFIVAGAGFTGIEMIGELLEWKEKLCRENYIDESEVRLMVVEAVGNILTMLGENMRAKAERYLRKKGVEILTNAPIVKVDKDGITLKDGTEIKTHTLIWTCGVQGNEVAAKFGLTMGKRNRIQANEFMQSVDYSNVYLIGDNAYFEEEPNKGIPQIVETALQTAETAVHNIVADIEGKEKKPFKSNYHGFMVSIGGRYGVAEVAGMKLTGIFAMAMKHLVNLHYLFGVGGINVCWGYLKHEFFDMRENRSFLGGHLGAKTNTWWLVLLRIFVGVMWLTEGIKKIQEGWLVPGSNKLNFMFTATQATTGASQAAEATTGASQAAAGGAGAVASQVPLLAHPPAIYQWFLDTFIQPVSGIFQYVVVFIEIGIGLALIAGLFTFVASVVSIGMNLNFILSAMAGKESLWYIFASIALMGGAGRAFGLDYYVMPWLKRWWNKTNFARKTYLYVDKPNIRF</sequence>
<feature type="transmembrane region" description="Helical" evidence="8">
    <location>
        <begin position="522"/>
        <end position="547"/>
    </location>
</feature>
<reference evidence="11 12" key="1">
    <citation type="submission" date="2019-03" db="EMBL/GenBank/DDBJ databases">
        <title>Genomic Encyclopedia of Type Strains, Phase IV (KMG-IV): sequencing the most valuable type-strain genomes for metagenomic binning, comparative biology and taxonomic classification.</title>
        <authorList>
            <person name="Goeker M."/>
        </authorList>
    </citation>
    <scope>NUCLEOTIDE SEQUENCE [LARGE SCALE GENOMIC DNA]</scope>
    <source>
        <strain evidence="11 12">DSM 24455</strain>
    </source>
</reference>
<keyword evidence="3" id="KW-0285">Flavoprotein</keyword>
<dbReference type="Pfam" id="PF04173">
    <property type="entry name" value="DoxD"/>
    <property type="match status" value="1"/>
</dbReference>
<keyword evidence="8" id="KW-1133">Transmembrane helix</keyword>
<gene>
    <name evidence="11" type="ORF">EDD71_110115</name>
</gene>
<dbReference type="InterPro" id="IPR036188">
    <property type="entry name" value="FAD/NAD-bd_sf"/>
</dbReference>
<evidence type="ECO:0000256" key="2">
    <source>
        <dbReference type="ARBA" id="ARBA00012637"/>
    </source>
</evidence>
<comment type="caution">
    <text evidence="11">The sequence shown here is derived from an EMBL/GenBank/DDBJ whole genome shotgun (WGS) entry which is preliminary data.</text>
</comment>
<dbReference type="Gene3D" id="3.50.50.100">
    <property type="match status" value="1"/>
</dbReference>
<evidence type="ECO:0000259" key="10">
    <source>
        <dbReference type="Pfam" id="PF07992"/>
    </source>
</evidence>
<dbReference type="OrthoDB" id="9781621at2"/>
<keyword evidence="8" id="KW-0812">Transmembrane</keyword>
<organism evidence="11 12">
    <name type="scientific">Fonticella tunisiensis</name>
    <dbReference type="NCBI Taxonomy" id="1096341"/>
    <lineage>
        <taxon>Bacteria</taxon>
        <taxon>Bacillati</taxon>
        <taxon>Bacillota</taxon>
        <taxon>Clostridia</taxon>
        <taxon>Eubacteriales</taxon>
        <taxon>Clostridiaceae</taxon>
        <taxon>Fonticella</taxon>
    </lineage>
</organism>
<dbReference type="PRINTS" id="PR00368">
    <property type="entry name" value="FADPNR"/>
</dbReference>
<dbReference type="AlphaFoldDB" id="A0A4V3ETB8"/>
<dbReference type="PANTHER" id="PTHR43706">
    <property type="entry name" value="NADH DEHYDROGENASE"/>
    <property type="match status" value="1"/>
</dbReference>
<dbReference type="EMBL" id="SOAZ01000010">
    <property type="protein sequence ID" value="TDT60997.1"/>
    <property type="molecule type" value="Genomic_DNA"/>
</dbReference>
<feature type="transmembrane region" description="Helical" evidence="8">
    <location>
        <begin position="567"/>
        <end position="589"/>
    </location>
</feature>
<dbReference type="EC" id="1.6.5.9" evidence="2"/>
<keyword evidence="5" id="KW-0560">Oxidoreductase</keyword>
<evidence type="ECO:0000313" key="11">
    <source>
        <dbReference type="EMBL" id="TDT60997.1"/>
    </source>
</evidence>
<comment type="catalytic activity">
    <reaction evidence="7">
        <text>a quinone + NADH + H(+) = a quinol + NAD(+)</text>
        <dbReference type="Rhea" id="RHEA:46160"/>
        <dbReference type="ChEBI" id="CHEBI:15378"/>
        <dbReference type="ChEBI" id="CHEBI:24646"/>
        <dbReference type="ChEBI" id="CHEBI:57540"/>
        <dbReference type="ChEBI" id="CHEBI:57945"/>
        <dbReference type="ChEBI" id="CHEBI:132124"/>
        <dbReference type="EC" id="1.6.5.9"/>
    </reaction>
</comment>
<feature type="domain" description="TQO small subunit DoxD" evidence="9">
    <location>
        <begin position="497"/>
        <end position="602"/>
    </location>
</feature>
<dbReference type="Proteomes" id="UP000295325">
    <property type="component" value="Unassembled WGS sequence"/>
</dbReference>
<feature type="transmembrane region" description="Helical" evidence="8">
    <location>
        <begin position="380"/>
        <end position="399"/>
    </location>
</feature>
<name>A0A4V3ETB8_9CLOT</name>
<keyword evidence="8" id="KW-0472">Membrane</keyword>
<dbReference type="InterPro" id="IPR023753">
    <property type="entry name" value="FAD/NAD-binding_dom"/>
</dbReference>
<proteinExistence type="inferred from homology"/>
<evidence type="ECO:0000313" key="12">
    <source>
        <dbReference type="Proteomes" id="UP000295325"/>
    </source>
</evidence>
<keyword evidence="6" id="KW-0520">NAD</keyword>
<keyword evidence="12" id="KW-1185">Reference proteome</keyword>
<dbReference type="SUPFAM" id="SSF51905">
    <property type="entry name" value="FAD/NAD(P)-binding domain"/>
    <property type="match status" value="1"/>
</dbReference>
<evidence type="ECO:0000259" key="9">
    <source>
        <dbReference type="Pfam" id="PF04173"/>
    </source>
</evidence>
<evidence type="ECO:0000256" key="1">
    <source>
        <dbReference type="ARBA" id="ARBA00005272"/>
    </source>
</evidence>
<dbReference type="GO" id="GO:0050136">
    <property type="term" value="F:NADH dehydrogenase (quinone) (non-electrogenic) activity"/>
    <property type="evidence" value="ECO:0007669"/>
    <property type="project" value="UniProtKB-EC"/>
</dbReference>
<keyword evidence="4" id="KW-0274">FAD</keyword>
<evidence type="ECO:0000256" key="8">
    <source>
        <dbReference type="SAM" id="Phobius"/>
    </source>
</evidence>
<evidence type="ECO:0000256" key="4">
    <source>
        <dbReference type="ARBA" id="ARBA00022827"/>
    </source>
</evidence>
<comment type="similarity">
    <text evidence="1">Belongs to the NADH dehydrogenase family.</text>
</comment>
<dbReference type="Pfam" id="PF07992">
    <property type="entry name" value="Pyr_redox_2"/>
    <property type="match status" value="1"/>
</dbReference>
<protein>
    <recommendedName>
        <fullName evidence="2">NADH:ubiquinone reductase (non-electrogenic)</fullName>
        <ecNumber evidence="2">1.6.5.9</ecNumber>
    </recommendedName>
</protein>
<evidence type="ECO:0000256" key="3">
    <source>
        <dbReference type="ARBA" id="ARBA00022630"/>
    </source>
</evidence>
<feature type="domain" description="FAD/NAD(P)-binding" evidence="10">
    <location>
        <begin position="6"/>
        <end position="324"/>
    </location>
</feature>
<dbReference type="InterPro" id="IPR007301">
    <property type="entry name" value="DoxD"/>
</dbReference>
<accession>A0A4V3ETB8</accession>
<dbReference type="PANTHER" id="PTHR43706:SF47">
    <property type="entry name" value="EXTERNAL NADH-UBIQUINONE OXIDOREDUCTASE 1, MITOCHONDRIAL-RELATED"/>
    <property type="match status" value="1"/>
</dbReference>
<dbReference type="RefSeq" id="WP_133628170.1">
    <property type="nucleotide sequence ID" value="NZ_SOAZ01000010.1"/>
</dbReference>
<dbReference type="InterPro" id="IPR045024">
    <property type="entry name" value="NDH-2"/>
</dbReference>
<evidence type="ECO:0000256" key="7">
    <source>
        <dbReference type="ARBA" id="ARBA00047599"/>
    </source>
</evidence>